<proteinExistence type="predicted"/>
<feature type="non-terminal residue" evidence="1">
    <location>
        <position position="50"/>
    </location>
</feature>
<reference evidence="1" key="1">
    <citation type="journal article" date="2013" name="Environ. Microbiol.">
        <title>Seasonally variable intestinal metagenomes of the red palm weevil (Rhynchophorus ferrugineus).</title>
        <authorList>
            <person name="Jia S."/>
            <person name="Zhang X."/>
            <person name="Zhang G."/>
            <person name="Yin A."/>
            <person name="Zhang S."/>
            <person name="Li F."/>
            <person name="Wang L."/>
            <person name="Zhao D."/>
            <person name="Yun Q."/>
            <person name="Tala"/>
            <person name="Wang J."/>
            <person name="Sun G."/>
            <person name="Baabdullah M."/>
            <person name="Yu X."/>
            <person name="Hu S."/>
            <person name="Al-Mssallem I.S."/>
            <person name="Yu J."/>
        </authorList>
    </citation>
    <scope>NUCLEOTIDE SEQUENCE</scope>
</reference>
<evidence type="ECO:0000313" key="1">
    <source>
        <dbReference type="EMBL" id="AIA86710.1"/>
    </source>
</evidence>
<dbReference type="AlphaFoldDB" id="A0A060C0X6"/>
<name>A0A060C0X6_9BIFI</name>
<accession>A0A060C0X6</accession>
<organism evidence="1">
    <name type="scientific">uncultured Bifidobacterium sp</name>
    <dbReference type="NCBI Taxonomy" id="165187"/>
    <lineage>
        <taxon>Bacteria</taxon>
        <taxon>Bacillati</taxon>
        <taxon>Actinomycetota</taxon>
        <taxon>Actinomycetes</taxon>
        <taxon>Bifidobacteriales</taxon>
        <taxon>Bifidobacteriaceae</taxon>
        <taxon>Bifidobacterium</taxon>
        <taxon>environmental samples</taxon>
    </lineage>
</organism>
<dbReference type="EMBL" id="KF119443">
    <property type="protein sequence ID" value="AIA86710.1"/>
    <property type="molecule type" value="Genomic_DNA"/>
</dbReference>
<sequence>MVQAIRRESSISHASVAVTLNPQVNRGDADAVRRLDVIANRAFMDPMLRG</sequence>
<protein>
    <submittedName>
        <fullName evidence="1">CAZy families GH1 protein</fullName>
    </submittedName>
</protein>